<evidence type="ECO:0000256" key="4">
    <source>
        <dbReference type="ARBA" id="ARBA00032235"/>
    </source>
</evidence>
<feature type="domain" description="Toprim" evidence="6">
    <location>
        <begin position="3"/>
        <end position="136"/>
    </location>
</feature>
<feature type="domain" description="Topo IA-type catalytic" evidence="7">
    <location>
        <begin position="153"/>
        <end position="371"/>
    </location>
</feature>
<dbReference type="GO" id="GO:0043597">
    <property type="term" value="C:cytoplasmic replication fork"/>
    <property type="evidence" value="ECO:0007669"/>
    <property type="project" value="TreeGrafter"/>
</dbReference>
<dbReference type="InterPro" id="IPR013826">
    <property type="entry name" value="Topo_IA_cen_sub3"/>
</dbReference>
<dbReference type="Proteomes" id="UP000175744">
    <property type="component" value="Unassembled WGS sequence"/>
</dbReference>
<dbReference type="PANTHER" id="PTHR11390:SF21">
    <property type="entry name" value="DNA TOPOISOMERASE 3-ALPHA"/>
    <property type="match status" value="1"/>
</dbReference>
<evidence type="ECO:0000313" key="8">
    <source>
        <dbReference type="EMBL" id="OFI05530.1"/>
    </source>
</evidence>
<dbReference type="STRING" id="1121290.CLAOCE_16130"/>
<dbReference type="Gene3D" id="1.10.460.10">
    <property type="entry name" value="Topoisomerase I, domain 2"/>
    <property type="match status" value="1"/>
</dbReference>
<dbReference type="PATRIC" id="fig|1121290.3.peg.1601"/>
<dbReference type="EMBL" id="LZFO01000024">
    <property type="protein sequence ID" value="OFI05530.1"/>
    <property type="molecule type" value="Genomic_DNA"/>
</dbReference>
<dbReference type="Pfam" id="PF01751">
    <property type="entry name" value="Toprim"/>
    <property type="match status" value="1"/>
</dbReference>
<name>A0A1E8EXM8_9CLOT</name>
<dbReference type="Gene3D" id="2.70.20.10">
    <property type="entry name" value="Topoisomerase I, domain 3"/>
    <property type="match status" value="1"/>
</dbReference>
<dbReference type="InterPro" id="IPR023406">
    <property type="entry name" value="Topo_IA_AS"/>
</dbReference>
<accession>A0A1E8EXM8</accession>
<reference evidence="8 9" key="1">
    <citation type="submission" date="2016-06" db="EMBL/GenBank/DDBJ databases">
        <title>Genome sequence of Clostridium acetireducens DSM 10703.</title>
        <authorList>
            <person name="Poehlein A."/>
            <person name="Fluechter S."/>
            <person name="Duerre P."/>
            <person name="Daniel R."/>
        </authorList>
    </citation>
    <scope>NUCLEOTIDE SEQUENCE [LARGE SCALE GENOMIC DNA]</scope>
    <source>
        <strain evidence="8 9">DSM 10703</strain>
    </source>
</reference>
<dbReference type="CDD" id="cd03362">
    <property type="entry name" value="TOPRIM_TopoIA_TopoIII"/>
    <property type="match status" value="1"/>
</dbReference>
<dbReference type="Pfam" id="PF01131">
    <property type="entry name" value="Topoisom_bac"/>
    <property type="match status" value="1"/>
</dbReference>
<dbReference type="InterPro" id="IPR006171">
    <property type="entry name" value="TOPRIM_dom"/>
</dbReference>
<dbReference type="SMART" id="SM00436">
    <property type="entry name" value="TOP1Bc"/>
    <property type="match status" value="1"/>
</dbReference>
<evidence type="ECO:0000256" key="3">
    <source>
        <dbReference type="ARBA" id="ARBA00031985"/>
    </source>
</evidence>
<keyword evidence="1 8" id="KW-0413">Isomerase</keyword>
<dbReference type="InterPro" id="IPR003601">
    <property type="entry name" value="Topo_IA_2"/>
</dbReference>
<dbReference type="InterPro" id="IPR023405">
    <property type="entry name" value="Topo_IA_core_domain"/>
</dbReference>
<dbReference type="GO" id="GO:0006310">
    <property type="term" value="P:DNA recombination"/>
    <property type="evidence" value="ECO:0007669"/>
    <property type="project" value="TreeGrafter"/>
</dbReference>
<sequence length="371" mass="42469">MNKTLVLAEKPSVARDLAKVLNCNKKGNAFLEGNKYIVTWALGHLVTLADPEAYSDKYKKWSMDTLPMLPKKMKLSVIKKTSKHFYQVKNIMNRNDIKELIIATDSGREGELVARWIIEKAGFKKPIKRLWISSQTDKAILDGFNKLKPGKEYENLYKAAVCRAEADWVVGLNVTRALTCKHNAQLSAGRVQSATLAMIVKREEEINNFKPKDYYTMTAKVKNFSLKWINKHNNHSIFDKEVADKILSKVNGKHCEVVDINESYKKKYSPALYDLTELQRDANKIFGYSAKQTLSIMQRLYENHKILTYPRTDSRYISRDIVSTLPERLKSISIGQYKNVANEILKHKINAHKGFVDDSKVSDHHASATRS</sequence>
<dbReference type="PROSITE" id="PS00396">
    <property type="entry name" value="TOPO_IA_1"/>
    <property type="match status" value="1"/>
</dbReference>
<keyword evidence="9" id="KW-1185">Reference proteome</keyword>
<dbReference type="PRINTS" id="PR00417">
    <property type="entry name" value="PRTPISMRASEI"/>
</dbReference>
<dbReference type="PANTHER" id="PTHR11390">
    <property type="entry name" value="PROKARYOTIC DNA TOPOISOMERASE"/>
    <property type="match status" value="1"/>
</dbReference>
<gene>
    <name evidence="8" type="primary">topB_1</name>
    <name evidence="8" type="ORF">CLOACE_16130</name>
</gene>
<dbReference type="SMART" id="SM00493">
    <property type="entry name" value="TOPRIM"/>
    <property type="match status" value="1"/>
</dbReference>
<organism evidence="8 9">
    <name type="scientific">Clostridium acetireducens DSM 10703</name>
    <dbReference type="NCBI Taxonomy" id="1121290"/>
    <lineage>
        <taxon>Bacteria</taxon>
        <taxon>Bacillati</taxon>
        <taxon>Bacillota</taxon>
        <taxon>Clostridia</taxon>
        <taxon>Eubacteriales</taxon>
        <taxon>Clostridiaceae</taxon>
        <taxon>Clostridium</taxon>
    </lineage>
</organism>
<dbReference type="InterPro" id="IPR000380">
    <property type="entry name" value="Topo_IA"/>
</dbReference>
<dbReference type="InterPro" id="IPR013497">
    <property type="entry name" value="Topo_IA_cen"/>
</dbReference>
<dbReference type="GO" id="GO:0006265">
    <property type="term" value="P:DNA topological change"/>
    <property type="evidence" value="ECO:0007669"/>
    <property type="project" value="InterPro"/>
</dbReference>
<dbReference type="SUPFAM" id="SSF56712">
    <property type="entry name" value="Prokaryotic type I DNA topoisomerase"/>
    <property type="match status" value="1"/>
</dbReference>
<dbReference type="AlphaFoldDB" id="A0A1E8EXM8"/>
<dbReference type="InterPro" id="IPR013824">
    <property type="entry name" value="Topo_IA_cen_sub1"/>
</dbReference>
<dbReference type="OrthoDB" id="9803554at2"/>
<evidence type="ECO:0000259" key="7">
    <source>
        <dbReference type="PROSITE" id="PS52039"/>
    </source>
</evidence>
<dbReference type="InterPro" id="IPR013825">
    <property type="entry name" value="Topo_IA_cen_sub2"/>
</dbReference>
<dbReference type="InterPro" id="IPR034144">
    <property type="entry name" value="TOPRIM_TopoIII"/>
</dbReference>
<evidence type="ECO:0000256" key="1">
    <source>
        <dbReference type="ARBA" id="ARBA00023235"/>
    </source>
</evidence>
<dbReference type="PROSITE" id="PS52039">
    <property type="entry name" value="TOPO_IA_2"/>
    <property type="match status" value="1"/>
</dbReference>
<dbReference type="Gene3D" id="1.10.290.10">
    <property type="entry name" value="Topoisomerase I, domain 4"/>
    <property type="match status" value="1"/>
</dbReference>
<dbReference type="GO" id="GO:0006281">
    <property type="term" value="P:DNA repair"/>
    <property type="evidence" value="ECO:0007669"/>
    <property type="project" value="TreeGrafter"/>
</dbReference>
<dbReference type="Gene3D" id="3.40.50.140">
    <property type="match status" value="1"/>
</dbReference>
<evidence type="ECO:0000313" key="9">
    <source>
        <dbReference type="Proteomes" id="UP000175744"/>
    </source>
</evidence>
<comment type="caution">
    <text evidence="8">The sequence shown here is derived from an EMBL/GenBank/DDBJ whole genome shotgun (WGS) entry which is preliminary data.</text>
</comment>
<dbReference type="GO" id="GO:0003917">
    <property type="term" value="F:DNA topoisomerase type I (single strand cut, ATP-independent) activity"/>
    <property type="evidence" value="ECO:0007669"/>
    <property type="project" value="InterPro"/>
</dbReference>
<protein>
    <recommendedName>
        <fullName evidence="5">Omega-protein</fullName>
    </recommendedName>
    <alternativeName>
        <fullName evidence="4">Relaxing enzyme</fullName>
    </alternativeName>
    <alternativeName>
        <fullName evidence="2">Swivelase</fullName>
    </alternativeName>
    <alternativeName>
        <fullName evidence="3">Untwisting enzyme</fullName>
    </alternativeName>
</protein>
<evidence type="ECO:0000256" key="2">
    <source>
        <dbReference type="ARBA" id="ARBA00030003"/>
    </source>
</evidence>
<dbReference type="PROSITE" id="PS50880">
    <property type="entry name" value="TOPRIM"/>
    <property type="match status" value="1"/>
</dbReference>
<dbReference type="GO" id="GO:0003677">
    <property type="term" value="F:DNA binding"/>
    <property type="evidence" value="ECO:0007669"/>
    <property type="project" value="InterPro"/>
</dbReference>
<evidence type="ECO:0000256" key="5">
    <source>
        <dbReference type="ARBA" id="ARBA00032877"/>
    </source>
</evidence>
<evidence type="ECO:0000259" key="6">
    <source>
        <dbReference type="PROSITE" id="PS50880"/>
    </source>
</evidence>
<proteinExistence type="predicted"/>